<evidence type="ECO:0000313" key="2">
    <source>
        <dbReference type="EMBL" id="AIE93782.1"/>
    </source>
</evidence>
<feature type="domain" description="Cupin type-2" evidence="1">
    <location>
        <begin position="62"/>
        <end position="125"/>
    </location>
</feature>
<proteinExistence type="predicted"/>
<dbReference type="InterPro" id="IPR013096">
    <property type="entry name" value="Cupin_2"/>
</dbReference>
<accession>A0A075FVU4</accession>
<evidence type="ECO:0000259" key="1">
    <source>
        <dbReference type="Pfam" id="PF07883"/>
    </source>
</evidence>
<dbReference type="EMBL" id="KF900404">
    <property type="protein sequence ID" value="AIE93782.1"/>
    <property type="molecule type" value="Genomic_DNA"/>
</dbReference>
<dbReference type="Pfam" id="PF07883">
    <property type="entry name" value="Cupin_2"/>
    <property type="match status" value="1"/>
</dbReference>
<dbReference type="AlphaFoldDB" id="A0A075FVU4"/>
<dbReference type="InterPro" id="IPR014710">
    <property type="entry name" value="RmlC-like_jellyroll"/>
</dbReference>
<dbReference type="SUPFAM" id="SSF51182">
    <property type="entry name" value="RmlC-like cupins"/>
    <property type="match status" value="1"/>
</dbReference>
<dbReference type="PANTHER" id="PTHR40112:SF1">
    <property type="entry name" value="H2HPP ISOMERASE"/>
    <property type="match status" value="1"/>
</dbReference>
<dbReference type="InterPro" id="IPR011051">
    <property type="entry name" value="RmlC_Cupin_sf"/>
</dbReference>
<name>A0A075FVU4_9EURY</name>
<organism evidence="2">
    <name type="scientific">uncultured marine group II/III euryarchaeote AD1000_39_H06</name>
    <dbReference type="NCBI Taxonomy" id="1457765"/>
    <lineage>
        <taxon>Archaea</taxon>
        <taxon>Methanobacteriati</taxon>
        <taxon>Methanobacteriota</taxon>
        <taxon>environmental samples</taxon>
    </lineage>
</organism>
<dbReference type="Gene3D" id="2.60.120.10">
    <property type="entry name" value="Jelly Rolls"/>
    <property type="match status" value="1"/>
</dbReference>
<protein>
    <submittedName>
        <fullName evidence="2">Putative phospholipase C (PlcA)</fullName>
    </submittedName>
</protein>
<reference evidence="2" key="1">
    <citation type="journal article" date="2014" name="Genome Biol. Evol.">
        <title>Pangenome evidence for extensive interdomain horizontal transfer affecting lineage core and shell genes in uncultured planktonic thaumarchaeota and euryarchaeota.</title>
        <authorList>
            <person name="Deschamps P."/>
            <person name="Zivanovic Y."/>
            <person name="Moreira D."/>
            <person name="Rodriguez-Valera F."/>
            <person name="Lopez-Garcia P."/>
        </authorList>
    </citation>
    <scope>NUCLEOTIDE SEQUENCE</scope>
</reference>
<dbReference type="InterPro" id="IPR052535">
    <property type="entry name" value="Bacilysin_H2HPP_isomerase"/>
</dbReference>
<sequence length="150" mass="16834">MSDEELILTGEQSDLSQYVTDEGGIWSLRQLEKVRSWNDIEYAPGLSGKNTPSTGLSMNRAYIPPGGVAKAHIHVDFDVMVYLLQGSVRHEYGPGCRKSVVHSAGDMFYIEPDLPHEVFNCSDSEWVHAVVSRSDASEWQNIEPYDRDSE</sequence>
<dbReference type="PANTHER" id="PTHR40112">
    <property type="entry name" value="H2HPP ISOMERASE"/>
    <property type="match status" value="1"/>
</dbReference>